<organism evidence="1 2">
    <name type="scientific">Streptomyces glomeratus</name>
    <dbReference type="NCBI Taxonomy" id="284452"/>
    <lineage>
        <taxon>Bacteria</taxon>
        <taxon>Bacillati</taxon>
        <taxon>Actinomycetota</taxon>
        <taxon>Actinomycetes</taxon>
        <taxon>Kitasatosporales</taxon>
        <taxon>Streptomycetaceae</taxon>
        <taxon>Streptomyces</taxon>
    </lineage>
</organism>
<dbReference type="EMBL" id="BAAAUF010000013">
    <property type="protein sequence ID" value="GAA3037067.1"/>
    <property type="molecule type" value="Genomic_DNA"/>
</dbReference>
<dbReference type="Proteomes" id="UP001501532">
    <property type="component" value="Unassembled WGS sequence"/>
</dbReference>
<evidence type="ECO:0000313" key="2">
    <source>
        <dbReference type="Proteomes" id="UP001501532"/>
    </source>
</evidence>
<comment type="caution">
    <text evidence="1">The sequence shown here is derived from an EMBL/GenBank/DDBJ whole genome shotgun (WGS) entry which is preliminary data.</text>
</comment>
<sequence>MSRKQDKKRSGRTCRLCHQYAGNRAVCATCSPKRGTRPHRDKYAKATA</sequence>
<proteinExistence type="predicted"/>
<name>A0ABP6LC71_9ACTN</name>
<accession>A0ABP6LC71</accession>
<dbReference type="RefSeq" id="WP_234512989.1">
    <property type="nucleotide sequence ID" value="NZ_BAAAUF010000013.1"/>
</dbReference>
<gene>
    <name evidence="1" type="ORF">GCM10010448_19370</name>
</gene>
<keyword evidence="2" id="KW-1185">Reference proteome</keyword>
<protein>
    <recommendedName>
        <fullName evidence="3">Ribosome biogenesis protein</fullName>
    </recommendedName>
</protein>
<evidence type="ECO:0008006" key="3">
    <source>
        <dbReference type="Google" id="ProtNLM"/>
    </source>
</evidence>
<evidence type="ECO:0000313" key="1">
    <source>
        <dbReference type="EMBL" id="GAA3037067.1"/>
    </source>
</evidence>
<reference evidence="2" key="1">
    <citation type="journal article" date="2019" name="Int. J. Syst. Evol. Microbiol.">
        <title>The Global Catalogue of Microorganisms (GCM) 10K type strain sequencing project: providing services to taxonomists for standard genome sequencing and annotation.</title>
        <authorList>
            <consortium name="The Broad Institute Genomics Platform"/>
            <consortium name="The Broad Institute Genome Sequencing Center for Infectious Disease"/>
            <person name="Wu L."/>
            <person name="Ma J."/>
        </authorList>
    </citation>
    <scope>NUCLEOTIDE SEQUENCE [LARGE SCALE GENOMIC DNA]</scope>
    <source>
        <strain evidence="2">JCM 9091</strain>
    </source>
</reference>